<feature type="transmembrane region" description="Helical" evidence="1">
    <location>
        <begin position="34"/>
        <end position="51"/>
    </location>
</feature>
<keyword evidence="3" id="KW-1185">Reference proteome</keyword>
<dbReference type="EMBL" id="CAJVPL010014748">
    <property type="protein sequence ID" value="CAG8691759.1"/>
    <property type="molecule type" value="Genomic_DNA"/>
</dbReference>
<sequence length="52" mass="6214">DKIQAEYTPDMQEWISEKLFDTRINGFNATIKRYAIRSSFFVMLYVVITFLC</sequence>
<evidence type="ECO:0000256" key="1">
    <source>
        <dbReference type="SAM" id="Phobius"/>
    </source>
</evidence>
<feature type="non-terminal residue" evidence="2">
    <location>
        <position position="52"/>
    </location>
</feature>
<dbReference type="AlphaFoldDB" id="A0A9N9EV27"/>
<proteinExistence type="predicted"/>
<evidence type="ECO:0000313" key="3">
    <source>
        <dbReference type="Proteomes" id="UP000789831"/>
    </source>
</evidence>
<dbReference type="Proteomes" id="UP000789831">
    <property type="component" value="Unassembled WGS sequence"/>
</dbReference>
<protein>
    <submittedName>
        <fullName evidence="2">147_t:CDS:1</fullName>
    </submittedName>
</protein>
<keyword evidence="1" id="KW-0472">Membrane</keyword>
<keyword evidence="1" id="KW-0812">Transmembrane</keyword>
<reference evidence="2" key="1">
    <citation type="submission" date="2021-06" db="EMBL/GenBank/DDBJ databases">
        <authorList>
            <person name="Kallberg Y."/>
            <person name="Tangrot J."/>
            <person name="Rosling A."/>
        </authorList>
    </citation>
    <scope>NUCLEOTIDE SEQUENCE</scope>
    <source>
        <strain evidence="2">MT106</strain>
    </source>
</reference>
<keyword evidence="1" id="KW-1133">Transmembrane helix</keyword>
<dbReference type="OrthoDB" id="2443073at2759"/>
<comment type="caution">
    <text evidence="2">The sequence shown here is derived from an EMBL/GenBank/DDBJ whole genome shotgun (WGS) entry which is preliminary data.</text>
</comment>
<organism evidence="2 3">
    <name type="scientific">Ambispora gerdemannii</name>
    <dbReference type="NCBI Taxonomy" id="144530"/>
    <lineage>
        <taxon>Eukaryota</taxon>
        <taxon>Fungi</taxon>
        <taxon>Fungi incertae sedis</taxon>
        <taxon>Mucoromycota</taxon>
        <taxon>Glomeromycotina</taxon>
        <taxon>Glomeromycetes</taxon>
        <taxon>Archaeosporales</taxon>
        <taxon>Ambisporaceae</taxon>
        <taxon>Ambispora</taxon>
    </lineage>
</organism>
<accession>A0A9N9EV27</accession>
<evidence type="ECO:0000313" key="2">
    <source>
        <dbReference type="EMBL" id="CAG8691759.1"/>
    </source>
</evidence>
<gene>
    <name evidence="2" type="ORF">AGERDE_LOCUS13130</name>
</gene>
<name>A0A9N9EV27_9GLOM</name>